<evidence type="ECO:0000313" key="3">
    <source>
        <dbReference type="EMBL" id="TQV93993.1"/>
    </source>
</evidence>
<organism evidence="3 4">
    <name type="scientific">Cordyceps javanica</name>
    <dbReference type="NCBI Taxonomy" id="43265"/>
    <lineage>
        <taxon>Eukaryota</taxon>
        <taxon>Fungi</taxon>
        <taxon>Dikarya</taxon>
        <taxon>Ascomycota</taxon>
        <taxon>Pezizomycotina</taxon>
        <taxon>Sordariomycetes</taxon>
        <taxon>Hypocreomycetidae</taxon>
        <taxon>Hypocreales</taxon>
        <taxon>Cordycipitaceae</taxon>
        <taxon>Cordyceps</taxon>
    </lineage>
</organism>
<dbReference type="InterPro" id="IPR011058">
    <property type="entry name" value="Cyanovirin-N"/>
</dbReference>
<dbReference type="STRING" id="43265.A0A545UWZ7"/>
<protein>
    <submittedName>
        <fullName evidence="3">CVNHdomain-containing protein</fullName>
    </submittedName>
</protein>
<accession>A0A545UWZ7</accession>
<name>A0A545UWZ7_9HYPO</name>
<evidence type="ECO:0000313" key="4">
    <source>
        <dbReference type="Proteomes" id="UP000315783"/>
    </source>
</evidence>
<comment type="caution">
    <text evidence="3">The sequence shown here is derived from an EMBL/GenBank/DDBJ whole genome shotgun (WGS) entry which is preliminary data.</text>
</comment>
<evidence type="ECO:0000259" key="2">
    <source>
        <dbReference type="Pfam" id="PF08881"/>
    </source>
</evidence>
<dbReference type="EMBL" id="SPUK01000011">
    <property type="protein sequence ID" value="TQV93993.1"/>
    <property type="molecule type" value="Genomic_DNA"/>
</dbReference>
<proteinExistence type="predicted"/>
<dbReference type="AlphaFoldDB" id="A0A545UWZ7"/>
<dbReference type="Pfam" id="PF08881">
    <property type="entry name" value="CVNH"/>
    <property type="match status" value="1"/>
</dbReference>
<feature type="domain" description="Cyanovirin-N" evidence="2">
    <location>
        <begin position="87"/>
        <end position="132"/>
    </location>
</feature>
<gene>
    <name evidence="3" type="ORF">IF1G_07725</name>
</gene>
<reference evidence="3 4" key="1">
    <citation type="journal article" date="2019" name="Appl. Microbiol. Biotechnol.">
        <title>Genome sequence of Isaria javanica and comparative genome analysis insights into family S53 peptidase evolution in fungal entomopathogens.</title>
        <authorList>
            <person name="Lin R."/>
            <person name="Zhang X."/>
            <person name="Xin B."/>
            <person name="Zou M."/>
            <person name="Gao Y."/>
            <person name="Qin F."/>
            <person name="Hu Q."/>
            <person name="Xie B."/>
            <person name="Cheng X."/>
        </authorList>
    </citation>
    <scope>NUCLEOTIDE SEQUENCE [LARGE SCALE GENOMIC DNA]</scope>
    <source>
        <strain evidence="3 4">IJ1G</strain>
    </source>
</reference>
<dbReference type="Proteomes" id="UP000315783">
    <property type="component" value="Unassembled WGS sequence"/>
</dbReference>
<evidence type="ECO:0000256" key="1">
    <source>
        <dbReference type="SAM" id="SignalP"/>
    </source>
</evidence>
<sequence>MSIVPRMLAALGTAVSIVSASAQCSNFLGSCSGLELLFLGDNAGEPWLHADGGCGDNRGGRAYGFFNLNSKFTNRNGGLVQSDEGGFGHSCVNIRYEDGVLTAECGDGNGGTPTTSINLNDYICNVNGQMDCF</sequence>
<keyword evidence="4" id="KW-1185">Reference proteome</keyword>
<feature type="signal peptide" evidence="1">
    <location>
        <begin position="1"/>
        <end position="22"/>
    </location>
</feature>
<dbReference type="PROSITE" id="PS51257">
    <property type="entry name" value="PROKAR_LIPOPROTEIN"/>
    <property type="match status" value="1"/>
</dbReference>
<dbReference type="SUPFAM" id="SSF51322">
    <property type="entry name" value="Cyanovirin-N"/>
    <property type="match status" value="1"/>
</dbReference>
<feature type="chain" id="PRO_5022070453" evidence="1">
    <location>
        <begin position="23"/>
        <end position="133"/>
    </location>
</feature>
<dbReference type="Gene3D" id="2.30.60.10">
    <property type="entry name" value="Cyanovirin-N"/>
    <property type="match status" value="1"/>
</dbReference>
<dbReference type="OrthoDB" id="2441380at2759"/>
<keyword evidence="1" id="KW-0732">Signal</keyword>
<dbReference type="InterPro" id="IPR036673">
    <property type="entry name" value="Cyanovirin-N_sf"/>
</dbReference>